<proteinExistence type="inferred from homology"/>
<evidence type="ECO:0000256" key="2">
    <source>
        <dbReference type="ARBA" id="ARBA00008332"/>
    </source>
</evidence>
<comment type="subcellular location">
    <subcellularLocation>
        <location evidence="1">Cytoplasm</location>
    </subcellularLocation>
</comment>
<dbReference type="CTD" id="36750"/>
<keyword evidence="3" id="KW-0963">Cytoplasm</keyword>
<dbReference type="GO" id="GO:0005737">
    <property type="term" value="C:cytoplasm"/>
    <property type="evidence" value="ECO:0007669"/>
    <property type="project" value="UniProtKB-SubCell"/>
</dbReference>
<sequence>MSLFGSLVGDFEDDPFFGSHMQSMQRINSMMNSMFADPFGLMGPPAIMDSHHHHPQNRMAQMQMMPFGFPAMQPLSMGRLFSDLGNMGQNPNCHSYTSSSIMTMTSSPDGRPQVYQESMSTMTAPGGVKETKKTVSDSRTGTRKMAIGHHIGDRAHILEREHNVHNGEQEEHQEFINLEEDDAETFNKEWETKTKHSMGAITAPSYRSQNPYSRAQHENKQLALPSTVPTSSRQSKHPSKPVNTPRRTVRPSLSSRSKTANSSSRSAESTSTSTSSTSKAAAAPLESPQNLSTTNRKRERSPDPKNRSKSKRKSTQVSADD</sequence>
<keyword evidence="6" id="KW-1185">Reference proteome</keyword>
<gene>
    <name evidence="7" type="primary">LOC105365568</name>
</gene>
<protein>
    <submittedName>
        <fullName evidence="7">Myeloid leukemia factor isoform X1</fullName>
    </submittedName>
</protein>
<evidence type="ECO:0000313" key="6">
    <source>
        <dbReference type="Proteomes" id="UP000695007"/>
    </source>
</evidence>
<organism evidence="6 7">
    <name type="scientific">Ceratosolen solmsi marchali</name>
    <dbReference type="NCBI Taxonomy" id="326594"/>
    <lineage>
        <taxon>Eukaryota</taxon>
        <taxon>Metazoa</taxon>
        <taxon>Ecdysozoa</taxon>
        <taxon>Arthropoda</taxon>
        <taxon>Hexapoda</taxon>
        <taxon>Insecta</taxon>
        <taxon>Pterygota</taxon>
        <taxon>Neoptera</taxon>
        <taxon>Endopterygota</taxon>
        <taxon>Hymenoptera</taxon>
        <taxon>Apocrita</taxon>
        <taxon>Proctotrupomorpha</taxon>
        <taxon>Chalcidoidea</taxon>
        <taxon>Agaonidae</taxon>
        <taxon>Agaoninae</taxon>
        <taxon>Ceratosolen</taxon>
    </lineage>
</organism>
<dbReference type="GeneID" id="105365568"/>
<dbReference type="AlphaFoldDB" id="A0AAJ6YPW1"/>
<dbReference type="Pfam" id="PF10248">
    <property type="entry name" value="Mlf1IP"/>
    <property type="match status" value="1"/>
</dbReference>
<keyword evidence="4" id="KW-0597">Phosphoprotein</keyword>
<dbReference type="Proteomes" id="UP000695007">
    <property type="component" value="Unplaced"/>
</dbReference>
<comment type="similarity">
    <text evidence="2">Belongs to the MLF family.</text>
</comment>
<dbReference type="InterPro" id="IPR019376">
    <property type="entry name" value="Myeloid_leukemia_factor"/>
</dbReference>
<accession>A0AAJ6YPW1</accession>
<evidence type="ECO:0000313" key="7">
    <source>
        <dbReference type="RefSeq" id="XP_011502069.1"/>
    </source>
</evidence>
<evidence type="ECO:0000256" key="3">
    <source>
        <dbReference type="ARBA" id="ARBA00022490"/>
    </source>
</evidence>
<name>A0AAJ6YPW1_9HYME</name>
<evidence type="ECO:0000256" key="4">
    <source>
        <dbReference type="ARBA" id="ARBA00022553"/>
    </source>
</evidence>
<reference evidence="7" key="1">
    <citation type="submission" date="2025-08" db="UniProtKB">
        <authorList>
            <consortium name="RefSeq"/>
        </authorList>
    </citation>
    <scope>IDENTIFICATION</scope>
</reference>
<dbReference type="KEGG" id="csol:105365568"/>
<evidence type="ECO:0000256" key="1">
    <source>
        <dbReference type="ARBA" id="ARBA00004496"/>
    </source>
</evidence>
<dbReference type="RefSeq" id="XP_011502069.1">
    <property type="nucleotide sequence ID" value="XM_011503767.1"/>
</dbReference>
<dbReference type="PANTHER" id="PTHR13105">
    <property type="entry name" value="MYELOID LEUKEMIA FACTOR"/>
    <property type="match status" value="1"/>
</dbReference>
<evidence type="ECO:0000256" key="5">
    <source>
        <dbReference type="SAM" id="MobiDB-lite"/>
    </source>
</evidence>
<feature type="compositionally biased region" description="Low complexity" evidence="5">
    <location>
        <begin position="252"/>
        <end position="283"/>
    </location>
</feature>
<feature type="region of interest" description="Disordered" evidence="5">
    <location>
        <begin position="193"/>
        <end position="321"/>
    </location>
</feature>